<dbReference type="OrthoDB" id="267646at2759"/>
<protein>
    <submittedName>
        <fullName evidence="2">Uncharacterized protein</fullName>
    </submittedName>
</protein>
<organism evidence="2 3">
    <name type="scientific">Leishmania tarentolae</name>
    <name type="common">Sauroleishmania tarentolae</name>
    <dbReference type="NCBI Taxonomy" id="5689"/>
    <lineage>
        <taxon>Eukaryota</taxon>
        <taxon>Discoba</taxon>
        <taxon>Euglenozoa</taxon>
        <taxon>Kinetoplastea</taxon>
        <taxon>Metakinetoplastina</taxon>
        <taxon>Trypanosomatida</taxon>
        <taxon>Trypanosomatidae</taxon>
        <taxon>Leishmaniinae</taxon>
        <taxon>Leishmania</taxon>
        <taxon>lizard Leishmania</taxon>
    </lineage>
</organism>
<comment type="caution">
    <text evidence="2">The sequence shown here is derived from an EMBL/GenBank/DDBJ whole genome shotgun (WGS) entry which is preliminary data.</text>
</comment>
<accession>A0A640K7P4</accession>
<gene>
    <name evidence="2" type="ORF">LtaPh_0307400</name>
</gene>
<sequence>MQVLSEATPMTNGEVYALLRRRRDERNAARHPPFGLQPMLTDSHQRAVVATGAGAAAAPSTAAPASAISRAASVISNRSVGQQSSGSKAVPAGAIESASSAAAASAASLLASPSSVHLVVLLTEVAMLNYIANHSSLLPESTAPAPAGVQVCTRTPRDVYGPTSVYNRAVGIESGGGAAQEASATAADSLVDAELVSSCYAKLASHRPGTRGHVRAVEELLEHFEDVGRAQERFYAAGLRRAVQQLWRRRLWVPAGGSSLPPASSLEAAAPSLRNGRAPIKREPVAEEDVVDGTAEAAQRSSLGAQHPSSPALAATRTSRGQSARQTGAGETNNEADGAQPTNVSHLETPLLLEPTPLWGPSTRNDGGNSKAVGGASTASTSHCPLSYRAQIQLQQASQSLLSEAEVLQLVVGRPQRVLDVYRLLDDVDGRLQYREEAVNAFVEAVTDVFAEGRVSSGVRR</sequence>
<feature type="region of interest" description="Disordered" evidence="1">
    <location>
        <begin position="258"/>
        <end position="380"/>
    </location>
</feature>
<keyword evidence="3" id="KW-1185">Reference proteome</keyword>
<evidence type="ECO:0000313" key="3">
    <source>
        <dbReference type="Proteomes" id="UP000419144"/>
    </source>
</evidence>
<dbReference type="Proteomes" id="UP000419144">
    <property type="component" value="Unassembled WGS sequence"/>
</dbReference>
<proteinExistence type="predicted"/>
<feature type="compositionally biased region" description="Polar residues" evidence="1">
    <location>
        <begin position="299"/>
        <end position="309"/>
    </location>
</feature>
<dbReference type="VEuPathDB" id="TriTrypDB:LtaPh_0307400"/>
<reference evidence="2" key="1">
    <citation type="submission" date="2019-11" db="EMBL/GenBank/DDBJ databases">
        <title>Leishmania tarentolae CDS.</title>
        <authorList>
            <person name="Goto Y."/>
            <person name="Yamagishi J."/>
        </authorList>
    </citation>
    <scope>NUCLEOTIDE SEQUENCE [LARGE SCALE GENOMIC DNA]</scope>
    <source>
        <strain evidence="2">Parrot Tar II</strain>
    </source>
</reference>
<feature type="compositionally biased region" description="Low complexity" evidence="1">
    <location>
        <begin position="258"/>
        <end position="273"/>
    </location>
</feature>
<feature type="compositionally biased region" description="Low complexity" evidence="1">
    <location>
        <begin position="347"/>
        <end position="357"/>
    </location>
</feature>
<evidence type="ECO:0000256" key="1">
    <source>
        <dbReference type="SAM" id="MobiDB-lite"/>
    </source>
</evidence>
<name>A0A640K7P4_LEITA</name>
<evidence type="ECO:0000313" key="2">
    <source>
        <dbReference type="EMBL" id="GET85583.1"/>
    </source>
</evidence>
<dbReference type="AlphaFoldDB" id="A0A640K7P4"/>
<feature type="compositionally biased region" description="Polar residues" evidence="1">
    <location>
        <begin position="316"/>
        <end position="346"/>
    </location>
</feature>
<dbReference type="EMBL" id="BLBS01000003">
    <property type="protein sequence ID" value="GET85583.1"/>
    <property type="molecule type" value="Genomic_DNA"/>
</dbReference>